<dbReference type="AlphaFoldDB" id="A0A160PH85"/>
<dbReference type="InterPro" id="IPR032347">
    <property type="entry name" value="DUF4864"/>
</dbReference>
<protein>
    <recommendedName>
        <fullName evidence="3">DUF4864 domain-containing protein</fullName>
    </recommendedName>
</protein>
<evidence type="ECO:0000313" key="1">
    <source>
        <dbReference type="EMBL" id="BAU92184.1"/>
    </source>
</evidence>
<accession>A0A160PH85</accession>
<sequence length="170" mass="18677">MTALARVMPGSWRHARERIPAAGSAECLPMRTVASLLILVLTGLAVQADDATRDTTLKAARATIERQIDAFRRNDAAAAYAEAAPQVRNLFPSAETFIAMVAKGYSPVLRPRSYRFETARETAEDEIAQGMSLQDEAGLDWVALYTLQRQADGQWRITGCQLKKAPGERV</sequence>
<dbReference type="InterPro" id="IPR032710">
    <property type="entry name" value="NTF2-like_dom_sf"/>
</dbReference>
<dbReference type="SUPFAM" id="SSF54427">
    <property type="entry name" value="NTF2-like"/>
    <property type="match status" value="1"/>
</dbReference>
<gene>
    <name evidence="1" type="ORF">MPPM_3579</name>
</gene>
<dbReference type="Pfam" id="PF16156">
    <property type="entry name" value="DUF4864"/>
    <property type="match status" value="1"/>
</dbReference>
<evidence type="ECO:0000313" key="2">
    <source>
        <dbReference type="Proteomes" id="UP000218288"/>
    </source>
</evidence>
<organism evidence="1 2">
    <name type="scientific">Methylorubrum populi</name>
    <dbReference type="NCBI Taxonomy" id="223967"/>
    <lineage>
        <taxon>Bacteria</taxon>
        <taxon>Pseudomonadati</taxon>
        <taxon>Pseudomonadota</taxon>
        <taxon>Alphaproteobacteria</taxon>
        <taxon>Hyphomicrobiales</taxon>
        <taxon>Methylobacteriaceae</taxon>
        <taxon>Methylorubrum</taxon>
    </lineage>
</organism>
<evidence type="ECO:0008006" key="3">
    <source>
        <dbReference type="Google" id="ProtNLM"/>
    </source>
</evidence>
<dbReference type="Proteomes" id="UP000218288">
    <property type="component" value="Chromosome"/>
</dbReference>
<proteinExistence type="predicted"/>
<name>A0A160PH85_9HYPH</name>
<dbReference type="EMBL" id="AP014809">
    <property type="protein sequence ID" value="BAU92184.1"/>
    <property type="molecule type" value="Genomic_DNA"/>
</dbReference>
<reference evidence="1 2" key="1">
    <citation type="journal article" date="2016" name="Genome Announc.">
        <title>Complete Genome Sequence of Methylobacterium populi P-1M, Isolated from Pink-Pigmented Household Biofilm.</title>
        <authorList>
            <person name="Morohoshi T."/>
            <person name="Ikeda T."/>
        </authorList>
    </citation>
    <scope>NUCLEOTIDE SEQUENCE [LARGE SCALE GENOMIC DNA]</scope>
    <source>
        <strain evidence="1 2">P-1M</strain>
    </source>
</reference>